<dbReference type="Gene3D" id="1.10.12.10">
    <property type="entry name" value="Lyase 2-enoyl-coa Hydratase, Chain A, domain 2"/>
    <property type="match status" value="1"/>
</dbReference>
<sequence length="265" mass="27812">MTGGTRVHENLVETRHDGGVAVLRIDRESALGALSRGMVEALGAYLARLRADDGVRVLVLTGTGRGFIAGADVNEYSGVTRTAFDDYQRLSRGVFDALAALPQPTVAAVNGYALGGGFEVALCCDLVVASTAARFGLPEISLGLVPGGGGTVRLARAVGARVTKELILTGRRIRPDEARALGLLAAVTEPDDLLPRALDLAGTIARQAPLAAREGKRLVDDGLETGLAAALTREQQALSWLSTTEDAREGVAAFLEKREPVFRGR</sequence>
<dbReference type="PANTHER" id="PTHR11941">
    <property type="entry name" value="ENOYL-COA HYDRATASE-RELATED"/>
    <property type="match status" value="1"/>
</dbReference>
<dbReference type="InterPro" id="IPR029045">
    <property type="entry name" value="ClpP/crotonase-like_dom_sf"/>
</dbReference>
<dbReference type="Proteomes" id="UP001596380">
    <property type="component" value="Unassembled WGS sequence"/>
</dbReference>
<dbReference type="CDD" id="cd06558">
    <property type="entry name" value="crotonase-like"/>
    <property type="match status" value="1"/>
</dbReference>
<dbReference type="SUPFAM" id="SSF52096">
    <property type="entry name" value="ClpP/crotonase"/>
    <property type="match status" value="1"/>
</dbReference>
<dbReference type="InterPro" id="IPR014748">
    <property type="entry name" value="Enoyl-CoA_hydra_C"/>
</dbReference>
<dbReference type="PROSITE" id="PS00166">
    <property type="entry name" value="ENOYL_COA_HYDRATASE"/>
    <property type="match status" value="1"/>
</dbReference>
<keyword evidence="7" id="KW-1185">Reference proteome</keyword>
<evidence type="ECO:0000256" key="5">
    <source>
        <dbReference type="RuleBase" id="RU003707"/>
    </source>
</evidence>
<evidence type="ECO:0000256" key="1">
    <source>
        <dbReference type="ARBA" id="ARBA00005254"/>
    </source>
</evidence>
<comment type="caution">
    <text evidence="6">The sequence shown here is derived from an EMBL/GenBank/DDBJ whole genome shotgun (WGS) entry which is preliminary data.</text>
</comment>
<comment type="catalytic activity">
    <reaction evidence="4">
        <text>a 4-saturated-(3S)-3-hydroxyacyl-CoA = a (3E)-enoyl-CoA + H2O</text>
        <dbReference type="Rhea" id="RHEA:20724"/>
        <dbReference type="ChEBI" id="CHEBI:15377"/>
        <dbReference type="ChEBI" id="CHEBI:58521"/>
        <dbReference type="ChEBI" id="CHEBI:137480"/>
        <dbReference type="EC" id="4.2.1.17"/>
    </reaction>
</comment>
<proteinExistence type="inferred from homology"/>
<dbReference type="InterPro" id="IPR001753">
    <property type="entry name" value="Enoyl-CoA_hydra/iso"/>
</dbReference>
<dbReference type="EMBL" id="JBHSXS010000035">
    <property type="protein sequence ID" value="MFC6885235.1"/>
    <property type="molecule type" value="Genomic_DNA"/>
</dbReference>
<comment type="catalytic activity">
    <reaction evidence="3">
        <text>a (3S)-3-hydroxyacyl-CoA = a (2E)-enoyl-CoA + H2O</text>
        <dbReference type="Rhea" id="RHEA:16105"/>
        <dbReference type="ChEBI" id="CHEBI:15377"/>
        <dbReference type="ChEBI" id="CHEBI:57318"/>
        <dbReference type="ChEBI" id="CHEBI:58856"/>
        <dbReference type="EC" id="4.2.1.17"/>
    </reaction>
</comment>
<accession>A0ABW2CW35</accession>
<gene>
    <name evidence="6" type="ORF">ACFQKB_36140</name>
</gene>
<keyword evidence="2" id="KW-0456">Lyase</keyword>
<protein>
    <submittedName>
        <fullName evidence="6">Enoyl-CoA hydratase/isomerase family protein</fullName>
    </submittedName>
</protein>
<dbReference type="RefSeq" id="WP_160825860.1">
    <property type="nucleotide sequence ID" value="NZ_JBHSXE010000001.1"/>
</dbReference>
<evidence type="ECO:0000256" key="2">
    <source>
        <dbReference type="ARBA" id="ARBA00023239"/>
    </source>
</evidence>
<reference evidence="7" key="1">
    <citation type="journal article" date="2019" name="Int. J. Syst. Evol. Microbiol.">
        <title>The Global Catalogue of Microorganisms (GCM) 10K type strain sequencing project: providing services to taxonomists for standard genome sequencing and annotation.</title>
        <authorList>
            <consortium name="The Broad Institute Genomics Platform"/>
            <consortium name="The Broad Institute Genome Sequencing Center for Infectious Disease"/>
            <person name="Wu L."/>
            <person name="Ma J."/>
        </authorList>
    </citation>
    <scope>NUCLEOTIDE SEQUENCE [LARGE SCALE GENOMIC DNA]</scope>
    <source>
        <strain evidence="7">JCM 3369</strain>
    </source>
</reference>
<dbReference type="InterPro" id="IPR018376">
    <property type="entry name" value="Enoyl-CoA_hyd/isom_CS"/>
</dbReference>
<evidence type="ECO:0000313" key="7">
    <source>
        <dbReference type="Proteomes" id="UP001596380"/>
    </source>
</evidence>
<organism evidence="6 7">
    <name type="scientific">Actinomadura yumaensis</name>
    <dbReference type="NCBI Taxonomy" id="111807"/>
    <lineage>
        <taxon>Bacteria</taxon>
        <taxon>Bacillati</taxon>
        <taxon>Actinomycetota</taxon>
        <taxon>Actinomycetes</taxon>
        <taxon>Streptosporangiales</taxon>
        <taxon>Thermomonosporaceae</taxon>
        <taxon>Actinomadura</taxon>
    </lineage>
</organism>
<name>A0ABW2CW35_9ACTN</name>
<comment type="similarity">
    <text evidence="1 5">Belongs to the enoyl-CoA hydratase/isomerase family.</text>
</comment>
<dbReference type="Gene3D" id="3.90.226.10">
    <property type="entry name" value="2-enoyl-CoA Hydratase, Chain A, domain 1"/>
    <property type="match status" value="1"/>
</dbReference>
<dbReference type="Pfam" id="PF00378">
    <property type="entry name" value="ECH_1"/>
    <property type="match status" value="1"/>
</dbReference>
<evidence type="ECO:0000313" key="6">
    <source>
        <dbReference type="EMBL" id="MFC6885235.1"/>
    </source>
</evidence>
<evidence type="ECO:0000256" key="3">
    <source>
        <dbReference type="ARBA" id="ARBA00023709"/>
    </source>
</evidence>
<dbReference type="PANTHER" id="PTHR11941:SF54">
    <property type="entry name" value="ENOYL-COA HYDRATASE, MITOCHONDRIAL"/>
    <property type="match status" value="1"/>
</dbReference>
<evidence type="ECO:0000256" key="4">
    <source>
        <dbReference type="ARBA" id="ARBA00023717"/>
    </source>
</evidence>